<feature type="domain" description="Rhodanese" evidence="3">
    <location>
        <begin position="199"/>
        <end position="282"/>
    </location>
</feature>
<accession>A0A7E4WDL5</accession>
<keyword evidence="2" id="KW-0677">Repeat</keyword>
<feature type="domain" description="Rhodanese" evidence="3">
    <location>
        <begin position="63"/>
        <end position="159"/>
    </location>
</feature>
<proteinExistence type="predicted"/>
<dbReference type="Gene3D" id="3.40.250.10">
    <property type="entry name" value="Rhodanese-like domain"/>
    <property type="match status" value="2"/>
</dbReference>
<keyword evidence="1" id="KW-0808">Transferase</keyword>
<protein>
    <submittedName>
        <fullName evidence="5">Rhodanese-like protein</fullName>
    </submittedName>
</protein>
<sequence>MAVSKLITPKDLNKILQGNTAGIRLLDCTYQVGVKPDPVEFRQKYYGKFEELIKIQSPQKKTFLQSHIPTARHFDLDLAMYPGLYQRFAVYEPEVFQQYAQLIGVHRDDQIILYSRGPFGGMLFAAKSYWLFKTYGHKELVLVNGGFDEWTKEGLETETLTEEPAYEKGTFLARDFRHRNVTFEELTEKDADGKDLLERAAEYNLLDSRIRAQFDNDQDTGLNAFVVPGSHLPNSANVPANEFIGSNGKLLPKAFLKAKLENAGFDPEKKTITLCNTGMQASLLNLVLDEVYPNSPLRLYNGSLKELEIRDPGRICGGIKPVGKP</sequence>
<dbReference type="InterPro" id="IPR001763">
    <property type="entry name" value="Rhodanese-like_dom"/>
</dbReference>
<dbReference type="CDD" id="cd01448">
    <property type="entry name" value="TST_Repeat_1"/>
    <property type="match status" value="1"/>
</dbReference>
<dbReference type="GO" id="GO:0005739">
    <property type="term" value="C:mitochondrion"/>
    <property type="evidence" value="ECO:0007669"/>
    <property type="project" value="TreeGrafter"/>
</dbReference>
<dbReference type="Proteomes" id="UP000492821">
    <property type="component" value="Unassembled WGS sequence"/>
</dbReference>
<dbReference type="SMART" id="SM00450">
    <property type="entry name" value="RHOD"/>
    <property type="match status" value="2"/>
</dbReference>
<reference evidence="4" key="1">
    <citation type="journal article" date="2013" name="Genetics">
        <title>The draft genome and transcriptome of Panagrellus redivivus are shaped by the harsh demands of a free-living lifestyle.</title>
        <authorList>
            <person name="Srinivasan J."/>
            <person name="Dillman A.R."/>
            <person name="Macchietto M.G."/>
            <person name="Heikkinen L."/>
            <person name="Lakso M."/>
            <person name="Fracchia K.M."/>
            <person name="Antoshechkin I."/>
            <person name="Mortazavi A."/>
            <person name="Wong G."/>
            <person name="Sternberg P.W."/>
        </authorList>
    </citation>
    <scope>NUCLEOTIDE SEQUENCE [LARGE SCALE GENOMIC DNA]</scope>
    <source>
        <strain evidence="4">MT8872</strain>
    </source>
</reference>
<evidence type="ECO:0000256" key="2">
    <source>
        <dbReference type="ARBA" id="ARBA00022737"/>
    </source>
</evidence>
<dbReference type="PANTHER" id="PTHR11364:SF7">
    <property type="entry name" value="THIOSULFATE SULFURTRANSFERASE MPST-1-RELATED"/>
    <property type="match status" value="1"/>
</dbReference>
<dbReference type="WBParaSite" id="Pan_g9499.t1">
    <property type="protein sequence ID" value="Pan_g9499.t1"/>
    <property type="gene ID" value="Pan_g9499"/>
</dbReference>
<dbReference type="Pfam" id="PF00581">
    <property type="entry name" value="Rhodanese"/>
    <property type="match status" value="2"/>
</dbReference>
<dbReference type="InterPro" id="IPR036873">
    <property type="entry name" value="Rhodanese-like_dom_sf"/>
</dbReference>
<name>A0A7E4WDL5_PANRE</name>
<keyword evidence="4" id="KW-1185">Reference proteome</keyword>
<evidence type="ECO:0000256" key="1">
    <source>
        <dbReference type="ARBA" id="ARBA00022679"/>
    </source>
</evidence>
<dbReference type="InterPro" id="IPR045078">
    <property type="entry name" value="TST/MPST-like"/>
</dbReference>
<dbReference type="SUPFAM" id="SSF52821">
    <property type="entry name" value="Rhodanese/Cell cycle control phosphatase"/>
    <property type="match status" value="2"/>
</dbReference>
<reference evidence="5" key="2">
    <citation type="submission" date="2020-10" db="UniProtKB">
        <authorList>
            <consortium name="WormBaseParasite"/>
        </authorList>
    </citation>
    <scope>IDENTIFICATION</scope>
</reference>
<dbReference type="GO" id="GO:0004792">
    <property type="term" value="F:thiosulfate-cyanide sulfurtransferase activity"/>
    <property type="evidence" value="ECO:0007669"/>
    <property type="project" value="TreeGrafter"/>
</dbReference>
<dbReference type="PROSITE" id="PS50206">
    <property type="entry name" value="RHODANESE_3"/>
    <property type="match status" value="2"/>
</dbReference>
<dbReference type="PANTHER" id="PTHR11364">
    <property type="entry name" value="THIOSULFATE SULFERTANSFERASE"/>
    <property type="match status" value="1"/>
</dbReference>
<evidence type="ECO:0000313" key="5">
    <source>
        <dbReference type="WBParaSite" id="Pan_g9499.t1"/>
    </source>
</evidence>
<organism evidence="4 5">
    <name type="scientific">Panagrellus redivivus</name>
    <name type="common">Microworm</name>
    <dbReference type="NCBI Taxonomy" id="6233"/>
    <lineage>
        <taxon>Eukaryota</taxon>
        <taxon>Metazoa</taxon>
        <taxon>Ecdysozoa</taxon>
        <taxon>Nematoda</taxon>
        <taxon>Chromadorea</taxon>
        <taxon>Rhabditida</taxon>
        <taxon>Tylenchina</taxon>
        <taxon>Panagrolaimomorpha</taxon>
        <taxon>Panagrolaimoidea</taxon>
        <taxon>Panagrolaimidae</taxon>
        <taxon>Panagrellus</taxon>
    </lineage>
</organism>
<dbReference type="AlphaFoldDB" id="A0A7E4WDL5"/>
<evidence type="ECO:0000313" key="4">
    <source>
        <dbReference type="Proteomes" id="UP000492821"/>
    </source>
</evidence>
<evidence type="ECO:0000259" key="3">
    <source>
        <dbReference type="PROSITE" id="PS50206"/>
    </source>
</evidence>